<evidence type="ECO:0000313" key="2">
    <source>
        <dbReference type="Proteomes" id="UP000321523"/>
    </source>
</evidence>
<organism evidence="1 2">
    <name type="scientific">Skermanella aerolata</name>
    <dbReference type="NCBI Taxonomy" id="393310"/>
    <lineage>
        <taxon>Bacteria</taxon>
        <taxon>Pseudomonadati</taxon>
        <taxon>Pseudomonadota</taxon>
        <taxon>Alphaproteobacteria</taxon>
        <taxon>Rhodospirillales</taxon>
        <taxon>Azospirillaceae</taxon>
        <taxon>Skermanella</taxon>
    </lineage>
</organism>
<dbReference type="EMBL" id="BJYZ01000003">
    <property type="protein sequence ID" value="GEO36721.1"/>
    <property type="molecule type" value="Genomic_DNA"/>
</dbReference>
<name>A0A512DJS7_9PROT</name>
<accession>A0A512DJS7</accession>
<dbReference type="RefSeq" id="WP_044426229.1">
    <property type="nucleotide sequence ID" value="NZ_BJYZ01000003.1"/>
</dbReference>
<dbReference type="OrthoDB" id="9899253at2"/>
<proteinExistence type="predicted"/>
<gene>
    <name evidence="1" type="ORF">SAE02_08690</name>
</gene>
<comment type="caution">
    <text evidence="1">The sequence shown here is derived from an EMBL/GenBank/DDBJ whole genome shotgun (WGS) entry which is preliminary data.</text>
</comment>
<dbReference type="Proteomes" id="UP000321523">
    <property type="component" value="Unassembled WGS sequence"/>
</dbReference>
<sequence>MKIVERRQSGYLMECGCARGGQFVQHRPALASECPKCGKIGLMTPLVTEWMMARDSVKLDAAD</sequence>
<reference evidence="1 2" key="1">
    <citation type="submission" date="2019-07" db="EMBL/GenBank/DDBJ databases">
        <title>Whole genome shotgun sequence of Skermanella aerolata NBRC 106429.</title>
        <authorList>
            <person name="Hosoyama A."/>
            <person name="Uohara A."/>
            <person name="Ohji S."/>
            <person name="Ichikawa N."/>
        </authorList>
    </citation>
    <scope>NUCLEOTIDE SEQUENCE [LARGE SCALE GENOMIC DNA]</scope>
    <source>
        <strain evidence="1 2">NBRC 106429</strain>
    </source>
</reference>
<dbReference type="AlphaFoldDB" id="A0A512DJS7"/>
<keyword evidence="2" id="KW-1185">Reference proteome</keyword>
<protein>
    <submittedName>
        <fullName evidence="1">Uncharacterized protein</fullName>
    </submittedName>
</protein>
<evidence type="ECO:0000313" key="1">
    <source>
        <dbReference type="EMBL" id="GEO36721.1"/>
    </source>
</evidence>